<dbReference type="NCBIfam" id="TIGR00536">
    <property type="entry name" value="hemK_fam"/>
    <property type="match status" value="1"/>
</dbReference>
<keyword evidence="6" id="KW-1185">Reference proteome</keyword>
<gene>
    <name evidence="5" type="ORF">FH972_024879</name>
</gene>
<dbReference type="InterPro" id="IPR002052">
    <property type="entry name" value="DNA_methylase_N6_adenine_CS"/>
</dbReference>
<evidence type="ECO:0000259" key="4">
    <source>
        <dbReference type="Pfam" id="PF13847"/>
    </source>
</evidence>
<evidence type="ECO:0000313" key="5">
    <source>
        <dbReference type="EMBL" id="KAB8416360.1"/>
    </source>
</evidence>
<keyword evidence="3" id="KW-0949">S-adenosyl-L-methionine</keyword>
<dbReference type="GO" id="GO:0008276">
    <property type="term" value="F:protein methyltransferase activity"/>
    <property type="evidence" value="ECO:0007669"/>
    <property type="project" value="InterPro"/>
</dbReference>
<name>A0A5N6KZD5_9ROSI</name>
<feature type="domain" description="Methyltransferase" evidence="4">
    <location>
        <begin position="140"/>
        <end position="209"/>
    </location>
</feature>
<dbReference type="CDD" id="cd02440">
    <property type="entry name" value="AdoMet_MTases"/>
    <property type="match status" value="1"/>
</dbReference>
<dbReference type="Pfam" id="PF13847">
    <property type="entry name" value="Methyltransf_31"/>
    <property type="match status" value="1"/>
</dbReference>
<evidence type="ECO:0000313" key="6">
    <source>
        <dbReference type="Proteomes" id="UP000327013"/>
    </source>
</evidence>
<organism evidence="5 6">
    <name type="scientific">Carpinus fangiana</name>
    <dbReference type="NCBI Taxonomy" id="176857"/>
    <lineage>
        <taxon>Eukaryota</taxon>
        <taxon>Viridiplantae</taxon>
        <taxon>Streptophyta</taxon>
        <taxon>Embryophyta</taxon>
        <taxon>Tracheophyta</taxon>
        <taxon>Spermatophyta</taxon>
        <taxon>Magnoliopsida</taxon>
        <taxon>eudicotyledons</taxon>
        <taxon>Gunneridae</taxon>
        <taxon>Pentapetalae</taxon>
        <taxon>rosids</taxon>
        <taxon>fabids</taxon>
        <taxon>Fagales</taxon>
        <taxon>Betulaceae</taxon>
        <taxon>Carpinus</taxon>
    </lineage>
</organism>
<keyword evidence="1" id="KW-0489">Methyltransferase</keyword>
<comment type="caution">
    <text evidence="5">The sequence shown here is derived from an EMBL/GenBank/DDBJ whole genome shotgun (WGS) entry which is preliminary data.</text>
</comment>
<dbReference type="EMBL" id="VIBQ01000031">
    <property type="protein sequence ID" value="KAB8416360.1"/>
    <property type="molecule type" value="Genomic_DNA"/>
</dbReference>
<evidence type="ECO:0000256" key="3">
    <source>
        <dbReference type="ARBA" id="ARBA00022691"/>
    </source>
</evidence>
<keyword evidence="2" id="KW-0808">Transferase</keyword>
<evidence type="ECO:0000256" key="1">
    <source>
        <dbReference type="ARBA" id="ARBA00022603"/>
    </source>
</evidence>
<sequence length="376" mass="41902">MPRLSYELLHHARRIDPLLIPLLHTCRSLPSAENELRWLREHVASLNTPRHPLASNASGVLPNAWRRHRLERLVTARSRGTPLQYLLGTEFFGDLELKVRPGVLIPRRETAVAIENLASLLRANGKVLRSYLLEARGDGSRLNILDLCTGTGCIPLLLQRLMRHVGIPTQILGIDISPKAVALARENGSHVAHVKDICSFDRGDIFAESSTKSTSPLESLLATKQMTNIDILVSNPPYVSPRQYLHHTERSVRNFEPKLALVPVRRSTLWTSGDAEENDNRHGDAFYPRLLQIANTIIKPKVFWCEVGDLAQAERVAAMAVDTAAWDGVQIWADEPAFASTVQHKEVSGNAIKLVGEGHGRSVICWRDEGRAWLGL</sequence>
<dbReference type="Gene3D" id="1.10.8.10">
    <property type="entry name" value="DNA helicase RuvA subunit, C-terminal domain"/>
    <property type="match status" value="1"/>
</dbReference>
<dbReference type="InterPro" id="IPR004556">
    <property type="entry name" value="HemK-like"/>
</dbReference>
<dbReference type="PROSITE" id="PS00092">
    <property type="entry name" value="N6_MTASE"/>
    <property type="match status" value="1"/>
</dbReference>
<evidence type="ECO:0000256" key="2">
    <source>
        <dbReference type="ARBA" id="ARBA00022679"/>
    </source>
</evidence>
<dbReference type="PANTHER" id="PTHR18895:SF74">
    <property type="entry name" value="MTRF1L RELEASE FACTOR GLUTAMINE METHYLTRANSFERASE"/>
    <property type="match status" value="1"/>
</dbReference>
<reference evidence="5 6" key="1">
    <citation type="submission" date="2019-06" db="EMBL/GenBank/DDBJ databases">
        <title>A chromosomal-level reference genome of Carpinus fangiana (Coryloideae, Betulaceae).</title>
        <authorList>
            <person name="Yang X."/>
            <person name="Wang Z."/>
            <person name="Zhang L."/>
            <person name="Hao G."/>
            <person name="Liu J."/>
            <person name="Yang Y."/>
        </authorList>
    </citation>
    <scope>NUCLEOTIDE SEQUENCE [LARGE SCALE GENOMIC DNA]</scope>
    <source>
        <strain evidence="5">Cfa_2016G</strain>
        <tissue evidence="5">Leaf</tissue>
    </source>
</reference>
<dbReference type="InterPro" id="IPR050320">
    <property type="entry name" value="N5-glutamine_MTase"/>
</dbReference>
<dbReference type="GO" id="GO:0003676">
    <property type="term" value="F:nucleic acid binding"/>
    <property type="evidence" value="ECO:0007669"/>
    <property type="project" value="InterPro"/>
</dbReference>
<dbReference type="PANTHER" id="PTHR18895">
    <property type="entry name" value="HEMK METHYLTRANSFERASE"/>
    <property type="match status" value="1"/>
</dbReference>
<protein>
    <recommendedName>
        <fullName evidence="4">Methyltransferase domain-containing protein</fullName>
    </recommendedName>
</protein>
<accession>A0A5N6KZD5</accession>
<dbReference type="InterPro" id="IPR029063">
    <property type="entry name" value="SAM-dependent_MTases_sf"/>
</dbReference>
<proteinExistence type="predicted"/>
<dbReference type="Gene3D" id="3.40.50.150">
    <property type="entry name" value="Vaccinia Virus protein VP39"/>
    <property type="match status" value="1"/>
</dbReference>
<dbReference type="GO" id="GO:0005739">
    <property type="term" value="C:mitochondrion"/>
    <property type="evidence" value="ECO:0007669"/>
    <property type="project" value="TreeGrafter"/>
</dbReference>
<dbReference type="GO" id="GO:0032259">
    <property type="term" value="P:methylation"/>
    <property type="evidence" value="ECO:0007669"/>
    <property type="project" value="UniProtKB-KW"/>
</dbReference>
<dbReference type="OrthoDB" id="269872at2759"/>
<dbReference type="AlphaFoldDB" id="A0A5N6KZD5"/>
<dbReference type="Proteomes" id="UP000327013">
    <property type="component" value="Unassembled WGS sequence"/>
</dbReference>
<dbReference type="SUPFAM" id="SSF53335">
    <property type="entry name" value="S-adenosyl-L-methionine-dependent methyltransferases"/>
    <property type="match status" value="1"/>
</dbReference>
<dbReference type="InterPro" id="IPR025714">
    <property type="entry name" value="Methyltranfer_dom"/>
</dbReference>